<proteinExistence type="predicted"/>
<dbReference type="Pfam" id="PF03118">
    <property type="entry name" value="RNA_pol_A_CTD"/>
    <property type="match status" value="1"/>
</dbReference>
<dbReference type="Gene3D" id="1.10.150.20">
    <property type="entry name" value="5' to 3' exonuclease, C-terminal subdomain"/>
    <property type="match status" value="1"/>
</dbReference>
<dbReference type="GO" id="GO:0003899">
    <property type="term" value="F:DNA-directed RNA polymerase activity"/>
    <property type="evidence" value="ECO:0007669"/>
    <property type="project" value="InterPro"/>
</dbReference>
<evidence type="ECO:0000313" key="3">
    <source>
        <dbReference type="Proteomes" id="UP000706151"/>
    </source>
</evidence>
<evidence type="ECO:0000259" key="1">
    <source>
        <dbReference type="Pfam" id="PF03118"/>
    </source>
</evidence>
<dbReference type="GO" id="GO:0006351">
    <property type="term" value="P:DNA-templated transcription"/>
    <property type="evidence" value="ECO:0007669"/>
    <property type="project" value="InterPro"/>
</dbReference>
<reference evidence="2 3" key="1">
    <citation type="submission" date="2020-10" db="EMBL/GenBank/DDBJ databases">
        <title>Connecting structure to function with the recovery of over 1000 high-quality activated sludge metagenome-assembled genomes encoding full-length rRNA genes using long-read sequencing.</title>
        <authorList>
            <person name="Singleton C.M."/>
            <person name="Petriglieri F."/>
            <person name="Kristensen J.M."/>
            <person name="Kirkegaard R.H."/>
            <person name="Michaelsen T.Y."/>
            <person name="Andersen M.H."/>
            <person name="Karst S.M."/>
            <person name="Dueholm M.S."/>
            <person name="Nielsen P.H."/>
            <person name="Albertsen M."/>
        </authorList>
    </citation>
    <scope>NUCLEOTIDE SEQUENCE [LARGE SCALE GENOMIC DNA]</scope>
    <source>
        <strain evidence="2">Fred_18-Q3-R57-64_BAT3C.720</strain>
    </source>
</reference>
<gene>
    <name evidence="2" type="ORF">IPK02_00900</name>
</gene>
<dbReference type="EMBL" id="JADJOT010000001">
    <property type="protein sequence ID" value="MBK7952626.1"/>
    <property type="molecule type" value="Genomic_DNA"/>
</dbReference>
<dbReference type="AlphaFoldDB" id="A0A935T5H0"/>
<sequence length="149" mass="16567">MRTETKSRNLSIAQAVLEGLPVKDVSRQSGLSKNRCYQLVHSICSRLNPELYDSLRVSGQRLVPLAALRKFTGEFLVPLDVEDDSVTRDTPIHKLTKLSTITLHALNSEGIKTVGDLMNCRVGYLNKIPLLGKVGILRIQESLQSIKID</sequence>
<organism evidence="2 3">
    <name type="scientific">Candidatus Accumulibacter affinis</name>
    <dbReference type="NCBI Taxonomy" id="2954384"/>
    <lineage>
        <taxon>Bacteria</taxon>
        <taxon>Pseudomonadati</taxon>
        <taxon>Pseudomonadota</taxon>
        <taxon>Betaproteobacteria</taxon>
        <taxon>Candidatus Accumulibacter</taxon>
    </lineage>
</organism>
<dbReference type="Proteomes" id="UP000706151">
    <property type="component" value="Unassembled WGS sequence"/>
</dbReference>
<protein>
    <recommendedName>
        <fullName evidence="1">RNA polymerase alpha subunit C-terminal domain-containing protein</fullName>
    </recommendedName>
</protein>
<feature type="domain" description="RNA polymerase alpha subunit C-terminal" evidence="1">
    <location>
        <begin position="87"/>
        <end position="144"/>
    </location>
</feature>
<dbReference type="InterPro" id="IPR011260">
    <property type="entry name" value="RNAP_asu_C"/>
</dbReference>
<evidence type="ECO:0000313" key="2">
    <source>
        <dbReference type="EMBL" id="MBK7952626.1"/>
    </source>
</evidence>
<comment type="caution">
    <text evidence="2">The sequence shown here is derived from an EMBL/GenBank/DDBJ whole genome shotgun (WGS) entry which is preliminary data.</text>
</comment>
<accession>A0A935T5H0</accession>
<dbReference type="GO" id="GO:0003677">
    <property type="term" value="F:DNA binding"/>
    <property type="evidence" value="ECO:0007669"/>
    <property type="project" value="InterPro"/>
</dbReference>
<name>A0A935T5H0_9PROT</name>
<dbReference type="SUPFAM" id="SSF47789">
    <property type="entry name" value="C-terminal domain of RNA polymerase alpha subunit"/>
    <property type="match status" value="1"/>
</dbReference>